<dbReference type="GeneID" id="14887227"/>
<protein>
    <recommendedName>
        <fullName evidence="1">Serine/threonine-protein phosphatase</fullName>
        <ecNumber evidence="1">3.1.3.16</ecNumber>
    </recommendedName>
</protein>
<comment type="catalytic activity">
    <reaction evidence="1">
        <text>O-phospho-L-threonyl-[protein] + H2O = L-threonyl-[protein] + phosphate</text>
        <dbReference type="Rhea" id="RHEA:47004"/>
        <dbReference type="Rhea" id="RHEA-COMP:11060"/>
        <dbReference type="Rhea" id="RHEA-COMP:11605"/>
        <dbReference type="ChEBI" id="CHEBI:15377"/>
        <dbReference type="ChEBI" id="CHEBI:30013"/>
        <dbReference type="ChEBI" id="CHEBI:43474"/>
        <dbReference type="ChEBI" id="CHEBI:61977"/>
        <dbReference type="EC" id="3.1.3.16"/>
    </reaction>
</comment>
<dbReference type="GO" id="GO:0097720">
    <property type="term" value="P:calcineurin-mediated signaling"/>
    <property type="evidence" value="ECO:0007669"/>
    <property type="project" value="InterPro"/>
</dbReference>
<organism evidence="3 4">
    <name type="scientific">Entamoeba invadens IP1</name>
    <dbReference type="NCBI Taxonomy" id="370355"/>
    <lineage>
        <taxon>Eukaryota</taxon>
        <taxon>Amoebozoa</taxon>
        <taxon>Evosea</taxon>
        <taxon>Archamoebae</taxon>
        <taxon>Mastigamoebida</taxon>
        <taxon>Entamoebidae</taxon>
        <taxon>Entamoeba</taxon>
    </lineage>
</organism>
<feature type="domain" description="Serine/threonine specific protein phosphatases" evidence="2">
    <location>
        <begin position="164"/>
        <end position="169"/>
    </location>
</feature>
<accession>A0A0A1U236</accession>
<name>A0A0A1U236_ENTIV</name>
<dbReference type="EC" id="3.1.3.16" evidence="1"/>
<dbReference type="GO" id="GO:0033192">
    <property type="term" value="F:calmodulin-dependent protein phosphatase activity"/>
    <property type="evidence" value="ECO:0007669"/>
    <property type="project" value="InterPro"/>
</dbReference>
<dbReference type="PROSITE" id="PS00125">
    <property type="entry name" value="SER_THR_PHOSPHATASE"/>
    <property type="match status" value="1"/>
</dbReference>
<proteinExistence type="inferred from homology"/>
<gene>
    <name evidence="3" type="ORF">EIN_222900</name>
</gene>
<dbReference type="EMBL" id="KB206756">
    <property type="protein sequence ID" value="ELP88117.1"/>
    <property type="molecule type" value="Genomic_DNA"/>
</dbReference>
<dbReference type="OMA" id="CEPERDS"/>
<dbReference type="PANTHER" id="PTHR45673">
    <property type="entry name" value="SERINE/THREONINE-PROTEIN PHOSPHATASE 2B CATALYTIC SUBUNIT 1-RELATED"/>
    <property type="match status" value="1"/>
</dbReference>
<dbReference type="Proteomes" id="UP000014680">
    <property type="component" value="Unassembled WGS sequence"/>
</dbReference>
<dbReference type="Gene3D" id="3.60.21.10">
    <property type="match status" value="1"/>
</dbReference>
<dbReference type="SMART" id="SM00156">
    <property type="entry name" value="PP2Ac"/>
    <property type="match status" value="1"/>
</dbReference>
<evidence type="ECO:0000259" key="2">
    <source>
        <dbReference type="PROSITE" id="PS00125"/>
    </source>
</evidence>
<dbReference type="InterPro" id="IPR006186">
    <property type="entry name" value="Ser/Thr-sp_prot-phosphatase"/>
</dbReference>
<keyword evidence="4" id="KW-1185">Reference proteome</keyword>
<dbReference type="KEGG" id="eiv:EIN_222900"/>
<dbReference type="VEuPathDB" id="AmoebaDB:EIN_222900"/>
<reference evidence="3 4" key="1">
    <citation type="submission" date="2012-10" db="EMBL/GenBank/DDBJ databases">
        <authorList>
            <person name="Zafar N."/>
            <person name="Inman J."/>
            <person name="Hall N."/>
            <person name="Lorenzi H."/>
            <person name="Caler E."/>
        </authorList>
    </citation>
    <scope>NUCLEOTIDE SEQUENCE [LARGE SCALE GENOMIC DNA]</scope>
    <source>
        <strain evidence="3 4">IP1</strain>
    </source>
</reference>
<dbReference type="InterPro" id="IPR004843">
    <property type="entry name" value="Calcineurin-like_PHP"/>
</dbReference>
<evidence type="ECO:0000256" key="1">
    <source>
        <dbReference type="RuleBase" id="RU004273"/>
    </source>
</evidence>
<dbReference type="InterPro" id="IPR029052">
    <property type="entry name" value="Metallo-depent_PP-like"/>
</dbReference>
<evidence type="ECO:0000313" key="4">
    <source>
        <dbReference type="Proteomes" id="UP000014680"/>
    </source>
</evidence>
<keyword evidence="1 3" id="KW-0378">Hydrolase</keyword>
<dbReference type="PRINTS" id="PR00114">
    <property type="entry name" value="STPHPHTASE"/>
</dbReference>
<dbReference type="AlphaFoldDB" id="A0A0A1U236"/>
<dbReference type="OrthoDB" id="5593063at2759"/>
<dbReference type="InterPro" id="IPR043360">
    <property type="entry name" value="PP2B"/>
</dbReference>
<comment type="similarity">
    <text evidence="1">Belongs to the PPP phosphatase family.</text>
</comment>
<evidence type="ECO:0000313" key="3">
    <source>
        <dbReference type="EMBL" id="ELP88117.1"/>
    </source>
</evidence>
<dbReference type="RefSeq" id="XP_004254888.1">
    <property type="nucleotide sequence ID" value="XM_004254840.1"/>
</dbReference>
<sequence>MLIVKNVILTLTPSGYITLEKLNSSMSTKTRLNELEFTIPSLPFNEESVLGLKEILNNDVLDIQQVIQHLSFGGGFTTEAITYVLRKVSLVMKQEPNVVEVTKNCVVLGDIHGQFFDLLNVLSTVSSDCFVFMGDYVDRGESSFEVFFLLCCLKLTFPNQFVLLRGNHETKLVSSQNQFKSECVTRYNEKVFEEFIHVFRTLPLCCLITSQHKKYLCVHGGISDKLPTVESINSINRFCEPERDSALEDLLWSDPLDDDDIFSVSKGDDTVTKHLPKVSELSSELQPLKMFFNSQSLKSVTSWFEATFVKNWDRGFGKKIGYKALKQFALRNNITTIFRGHSYVDEGYHEMNYMIEDTPLICTVFSAPNYMGEGDNTAAYCRIGDGKTMFHTFKTSTQNYVVHEFVLNFGETLLFEKMCITL</sequence>
<dbReference type="SUPFAM" id="SSF56300">
    <property type="entry name" value="Metallo-dependent phosphatases"/>
    <property type="match status" value="1"/>
</dbReference>
<dbReference type="Pfam" id="PF00149">
    <property type="entry name" value="Metallophos"/>
    <property type="match status" value="1"/>
</dbReference>